<dbReference type="PANTHER" id="PTHR11132">
    <property type="entry name" value="SOLUTE CARRIER FAMILY 35"/>
    <property type="match status" value="1"/>
</dbReference>
<organism evidence="7 8">
    <name type="scientific">Linum tenue</name>
    <dbReference type="NCBI Taxonomy" id="586396"/>
    <lineage>
        <taxon>Eukaryota</taxon>
        <taxon>Viridiplantae</taxon>
        <taxon>Streptophyta</taxon>
        <taxon>Embryophyta</taxon>
        <taxon>Tracheophyta</taxon>
        <taxon>Spermatophyta</taxon>
        <taxon>Magnoliopsida</taxon>
        <taxon>eudicotyledons</taxon>
        <taxon>Gunneridae</taxon>
        <taxon>Pentapetalae</taxon>
        <taxon>rosids</taxon>
        <taxon>fabids</taxon>
        <taxon>Malpighiales</taxon>
        <taxon>Linaceae</taxon>
        <taxon>Linum</taxon>
    </lineage>
</organism>
<keyword evidence="8" id="KW-1185">Reference proteome</keyword>
<feature type="transmembrane region" description="Helical" evidence="5">
    <location>
        <begin position="144"/>
        <end position="163"/>
    </location>
</feature>
<evidence type="ECO:0000313" key="7">
    <source>
        <dbReference type="EMBL" id="CAI0395555.1"/>
    </source>
</evidence>
<accession>A0AAV0IH24</accession>
<evidence type="ECO:0000256" key="3">
    <source>
        <dbReference type="ARBA" id="ARBA00022989"/>
    </source>
</evidence>
<feature type="transmembrane region" description="Helical" evidence="5">
    <location>
        <begin position="268"/>
        <end position="289"/>
    </location>
</feature>
<gene>
    <name evidence="7" type="ORF">LITE_LOCUS8761</name>
</gene>
<dbReference type="AlphaFoldDB" id="A0AAV0IH24"/>
<evidence type="ECO:0000256" key="1">
    <source>
        <dbReference type="ARBA" id="ARBA00004141"/>
    </source>
</evidence>
<evidence type="ECO:0000259" key="6">
    <source>
        <dbReference type="Pfam" id="PF03151"/>
    </source>
</evidence>
<dbReference type="Pfam" id="PF03151">
    <property type="entry name" value="TPT"/>
    <property type="match status" value="1"/>
</dbReference>
<keyword evidence="4 5" id="KW-0472">Membrane</keyword>
<evidence type="ECO:0000313" key="8">
    <source>
        <dbReference type="Proteomes" id="UP001154282"/>
    </source>
</evidence>
<dbReference type="EMBL" id="CAMGYJ010000003">
    <property type="protein sequence ID" value="CAI0395555.1"/>
    <property type="molecule type" value="Genomic_DNA"/>
</dbReference>
<feature type="domain" description="Sugar phosphate transporter" evidence="6">
    <location>
        <begin position="16"/>
        <end position="311"/>
    </location>
</feature>
<feature type="transmembrane region" description="Helical" evidence="5">
    <location>
        <begin position="204"/>
        <end position="221"/>
    </location>
</feature>
<comment type="caution">
    <text evidence="7">The sequence shown here is derived from an EMBL/GenBank/DDBJ whole genome shotgun (WGS) entry which is preliminary data.</text>
</comment>
<proteinExistence type="predicted"/>
<feature type="transmembrane region" description="Helical" evidence="5">
    <location>
        <begin position="295"/>
        <end position="314"/>
    </location>
</feature>
<evidence type="ECO:0000256" key="4">
    <source>
        <dbReference type="ARBA" id="ARBA00023136"/>
    </source>
</evidence>
<feature type="transmembrane region" description="Helical" evidence="5">
    <location>
        <begin position="84"/>
        <end position="104"/>
    </location>
</feature>
<evidence type="ECO:0000256" key="5">
    <source>
        <dbReference type="SAM" id="Phobius"/>
    </source>
</evidence>
<dbReference type="InterPro" id="IPR050186">
    <property type="entry name" value="TPT_transporter"/>
</dbReference>
<dbReference type="InterPro" id="IPR037185">
    <property type="entry name" value="EmrE-like"/>
</dbReference>
<feature type="transmembrane region" description="Helical" evidence="5">
    <location>
        <begin position="241"/>
        <end position="261"/>
    </location>
</feature>
<protein>
    <recommendedName>
        <fullName evidence="6">Sugar phosphate transporter domain-containing protein</fullName>
    </recommendedName>
</protein>
<sequence length="352" mass="39321">MEDKSALSQGSVFRSLLAIVQWWGFNVTVIIMNKWIFQKLDFKFPLSVSCVHFICSSIGAYIAIKVLKVKPLIVVEPEDRWKRIFPMSFVFCINIVLGNVSLRYIPVSFMQTIKSFTPATTVFLHCLAAPVVLQWLVWRKYFDWRIWASLVPIVGGILLTSVTELSFNAFGFSAALLGCLATSTKTILAESLLHGYKFDSINTVYYMAPFATMILGVPALLLEGNGILEWFQTHETIYSSLFIILLSGVLAFCLNFSIFYVIHSTTAVTFNVAGNLKVAVAVLISWLIFRNPISAMNAVGCAITLGGCTFYGYVRHLLSQQPASTGTPRTPRTPRSRMELLPLVNDKLDDKV</sequence>
<dbReference type="SUPFAM" id="SSF103481">
    <property type="entry name" value="Multidrug resistance efflux transporter EmrE"/>
    <property type="match status" value="1"/>
</dbReference>
<comment type="subcellular location">
    <subcellularLocation>
        <location evidence="1">Membrane</location>
        <topology evidence="1">Multi-pass membrane protein</topology>
    </subcellularLocation>
</comment>
<keyword evidence="2 5" id="KW-0812">Transmembrane</keyword>
<feature type="transmembrane region" description="Helical" evidence="5">
    <location>
        <begin position="116"/>
        <end position="137"/>
    </location>
</feature>
<reference evidence="7" key="1">
    <citation type="submission" date="2022-08" db="EMBL/GenBank/DDBJ databases">
        <authorList>
            <person name="Gutierrez-Valencia J."/>
        </authorList>
    </citation>
    <scope>NUCLEOTIDE SEQUENCE</scope>
</reference>
<name>A0AAV0IH24_9ROSI</name>
<feature type="transmembrane region" description="Helical" evidence="5">
    <location>
        <begin position="44"/>
        <end position="64"/>
    </location>
</feature>
<feature type="transmembrane region" description="Helical" evidence="5">
    <location>
        <begin position="12"/>
        <end position="32"/>
    </location>
</feature>
<dbReference type="GO" id="GO:0016020">
    <property type="term" value="C:membrane"/>
    <property type="evidence" value="ECO:0007669"/>
    <property type="project" value="UniProtKB-SubCell"/>
</dbReference>
<dbReference type="InterPro" id="IPR004853">
    <property type="entry name" value="Sugar_P_trans_dom"/>
</dbReference>
<dbReference type="Proteomes" id="UP001154282">
    <property type="component" value="Unassembled WGS sequence"/>
</dbReference>
<feature type="transmembrane region" description="Helical" evidence="5">
    <location>
        <begin position="169"/>
        <end position="192"/>
    </location>
</feature>
<evidence type="ECO:0000256" key="2">
    <source>
        <dbReference type="ARBA" id="ARBA00022692"/>
    </source>
</evidence>
<keyword evidence="3 5" id="KW-1133">Transmembrane helix</keyword>